<dbReference type="InterPro" id="IPR016047">
    <property type="entry name" value="M23ase_b-sheet_dom"/>
</dbReference>
<gene>
    <name evidence="3" type="ORF">ACFP50_16505</name>
</gene>
<dbReference type="PANTHER" id="PTHR21666">
    <property type="entry name" value="PEPTIDASE-RELATED"/>
    <property type="match status" value="1"/>
</dbReference>
<feature type="region of interest" description="Disordered" evidence="1">
    <location>
        <begin position="41"/>
        <end position="61"/>
    </location>
</feature>
<dbReference type="Proteomes" id="UP001596242">
    <property type="component" value="Unassembled WGS sequence"/>
</dbReference>
<feature type="region of interest" description="Disordered" evidence="1">
    <location>
        <begin position="256"/>
        <end position="357"/>
    </location>
</feature>
<evidence type="ECO:0000313" key="4">
    <source>
        <dbReference type="Proteomes" id="UP001596242"/>
    </source>
</evidence>
<feature type="compositionally biased region" description="Basic and acidic residues" evidence="1">
    <location>
        <begin position="290"/>
        <end position="314"/>
    </location>
</feature>
<evidence type="ECO:0000256" key="1">
    <source>
        <dbReference type="SAM" id="MobiDB-lite"/>
    </source>
</evidence>
<dbReference type="PANTHER" id="PTHR21666:SF270">
    <property type="entry name" value="MUREIN HYDROLASE ACTIVATOR ENVC"/>
    <property type="match status" value="1"/>
</dbReference>
<dbReference type="Pfam" id="PF01551">
    <property type="entry name" value="Peptidase_M23"/>
    <property type="match status" value="1"/>
</dbReference>
<feature type="domain" description="M23ase beta-sheet core" evidence="2">
    <location>
        <begin position="488"/>
        <end position="582"/>
    </location>
</feature>
<comment type="caution">
    <text evidence="3">The sequence shown here is derived from an EMBL/GenBank/DDBJ whole genome shotgun (WGS) entry which is preliminary data.</text>
</comment>
<feature type="compositionally biased region" description="Low complexity" evidence="1">
    <location>
        <begin position="260"/>
        <end position="271"/>
    </location>
</feature>
<evidence type="ECO:0000259" key="2">
    <source>
        <dbReference type="Pfam" id="PF01551"/>
    </source>
</evidence>
<evidence type="ECO:0000313" key="3">
    <source>
        <dbReference type="EMBL" id="MFC6057012.1"/>
    </source>
</evidence>
<proteinExistence type="predicted"/>
<accession>A0ABW1M1Q8</accession>
<dbReference type="InterPro" id="IPR050570">
    <property type="entry name" value="Cell_wall_metabolism_enzyme"/>
</dbReference>
<reference evidence="4" key="1">
    <citation type="journal article" date="2019" name="Int. J. Syst. Evol. Microbiol.">
        <title>The Global Catalogue of Microorganisms (GCM) 10K type strain sequencing project: providing services to taxonomists for standard genome sequencing and annotation.</title>
        <authorList>
            <consortium name="The Broad Institute Genomics Platform"/>
            <consortium name="The Broad Institute Genome Sequencing Center for Infectious Disease"/>
            <person name="Wu L."/>
            <person name="Ma J."/>
        </authorList>
    </citation>
    <scope>NUCLEOTIDE SEQUENCE [LARGE SCALE GENOMIC DNA]</scope>
    <source>
        <strain evidence="4">JCM 12763</strain>
    </source>
</reference>
<dbReference type="EMBL" id="JBHSPT010000037">
    <property type="protein sequence ID" value="MFC6057012.1"/>
    <property type="molecule type" value="Genomic_DNA"/>
</dbReference>
<dbReference type="CDD" id="cd12797">
    <property type="entry name" value="M23_peptidase"/>
    <property type="match status" value="1"/>
</dbReference>
<feature type="compositionally biased region" description="Polar residues" evidence="1">
    <location>
        <begin position="166"/>
        <end position="177"/>
    </location>
</feature>
<name>A0ABW1M1Q8_9ACTN</name>
<dbReference type="Gene3D" id="2.70.70.10">
    <property type="entry name" value="Glucose Permease (Domain IIA)"/>
    <property type="match status" value="1"/>
</dbReference>
<organism evidence="3 4">
    <name type="scientific">Streptomyces pratens</name>
    <dbReference type="NCBI Taxonomy" id="887456"/>
    <lineage>
        <taxon>Bacteria</taxon>
        <taxon>Bacillati</taxon>
        <taxon>Actinomycetota</taxon>
        <taxon>Actinomycetes</taxon>
        <taxon>Kitasatosporales</taxon>
        <taxon>Streptomycetaceae</taxon>
        <taxon>Streptomyces</taxon>
    </lineage>
</organism>
<sequence length="594" mass="62573">MPVSCARETCRRLSRPHTAGYSRRTALAAPVVEAKEKLVNDRHPSGTMAPAPASDTSSAHYASYGTPEAQYGDFTMYGGYDANGFAPMGPETGGHPTAAFSADPLFADLPGHDQGPYATGNATGTWSPAGHDTAHYDAYAAQQQVGYDTGGYDTGGYDATAWTTGQQQAPEVPQQATAPDASGQWDSGAWLRPDQAQSSTDPTQQWYWGTQTFDTGAHDATQWNSDGSAVAPAPDAYADPYEHQAVPFDQQATATFEQHPAPQASAASTAPDLDPQAPDSSTFDSQAPARESDDSGRDSYENIHDDPYRPHQDASGDTGEPPAMAPLLDEQEESLPIPSPRAASQGGSRSRRRTPAKRSALLTVAVPSACVMGVAGIAAASVGDLAEESGGQETTKAAADTQPVQPAVANNQLDTQLESLSAGAGDFADRASRTQERIDLKAQQVADHKAAVEEAARQERLRPKFALPVAQHGLSAYYGQSGINWMSVHSGIDFPVSYGATVMAATDGTVRTQYNSAYGNMMIVTAMDGTETWYCHLSSYQVPSGTTVKAGQPIAFSGNSGNSTGPHLHFEVRPAGGSAIDPLAWFRSHGLEPS</sequence>
<dbReference type="InterPro" id="IPR011055">
    <property type="entry name" value="Dup_hybrid_motif"/>
</dbReference>
<dbReference type="RefSeq" id="WP_386397998.1">
    <property type="nucleotide sequence ID" value="NZ_JBHSPT010000037.1"/>
</dbReference>
<keyword evidence="4" id="KW-1185">Reference proteome</keyword>
<dbReference type="SUPFAM" id="SSF51261">
    <property type="entry name" value="Duplicated hybrid motif"/>
    <property type="match status" value="1"/>
</dbReference>
<feature type="region of interest" description="Disordered" evidence="1">
    <location>
        <begin position="166"/>
        <end position="203"/>
    </location>
</feature>
<protein>
    <submittedName>
        <fullName evidence="3">Peptidoglycan DD-metalloendopeptidase family protein</fullName>
    </submittedName>
</protein>